<feature type="binding site" evidence="12">
    <location>
        <position position="263"/>
    </location>
    <ligand>
        <name>[2Fe-2S] cluster</name>
        <dbReference type="ChEBI" id="CHEBI:190135"/>
    </ligand>
</feature>
<organism evidence="14 15">
    <name type="scientific">Treponema vincentii</name>
    <dbReference type="NCBI Taxonomy" id="69710"/>
    <lineage>
        <taxon>Bacteria</taxon>
        <taxon>Pseudomonadati</taxon>
        <taxon>Spirochaetota</taxon>
        <taxon>Spirochaetia</taxon>
        <taxon>Spirochaetales</taxon>
        <taxon>Treponemataceae</taxon>
        <taxon>Treponema</taxon>
    </lineage>
</organism>
<evidence type="ECO:0000259" key="13">
    <source>
        <dbReference type="PROSITE" id="PS51384"/>
    </source>
</evidence>
<dbReference type="Gene3D" id="2.40.30.10">
    <property type="entry name" value="Translation factors"/>
    <property type="match status" value="1"/>
</dbReference>
<dbReference type="KEGG" id="trz:GWP43_10555"/>
<evidence type="ECO:0000256" key="8">
    <source>
        <dbReference type="ARBA" id="ARBA00023004"/>
    </source>
</evidence>
<dbReference type="InterPro" id="IPR017938">
    <property type="entry name" value="Riboflavin_synthase-like_b-brl"/>
</dbReference>
<accession>A0A6P1Y2S5</accession>
<evidence type="ECO:0000256" key="12">
    <source>
        <dbReference type="PIRSR" id="PIRSR006816-2"/>
    </source>
</evidence>
<dbReference type="Gene3D" id="3.40.50.80">
    <property type="entry name" value="Nucleotide-binding domain of ferredoxin-NADP reductase (FNR) module"/>
    <property type="match status" value="1"/>
</dbReference>
<dbReference type="InterPro" id="IPR050353">
    <property type="entry name" value="PyrK_electron_transfer"/>
</dbReference>
<evidence type="ECO:0000256" key="11">
    <source>
        <dbReference type="PIRSR" id="PIRSR006816-1"/>
    </source>
</evidence>
<feature type="binding site" evidence="12">
    <location>
        <position position="251"/>
    </location>
    <ligand>
        <name>[2Fe-2S] cluster</name>
        <dbReference type="ChEBI" id="CHEBI:190135"/>
    </ligand>
</feature>
<dbReference type="AlphaFoldDB" id="A0A6P1Y2S5"/>
<comment type="cofactor">
    <cofactor evidence="12">
        <name>[2Fe-2S] cluster</name>
        <dbReference type="ChEBI" id="CHEBI:190135"/>
    </cofactor>
    <text evidence="12">Binds 1 [2Fe-2S] cluster per subunit.</text>
</comment>
<comment type="cofactor">
    <cofactor evidence="11">
        <name>FAD</name>
        <dbReference type="ChEBI" id="CHEBI:57692"/>
    </cofactor>
    <text evidence="11">Binds 1 FAD per subunit.</text>
</comment>
<keyword evidence="8 12" id="KW-0408">Iron</keyword>
<evidence type="ECO:0000256" key="9">
    <source>
        <dbReference type="ARBA" id="ARBA00023014"/>
    </source>
</evidence>
<keyword evidence="4 12" id="KW-0001">2Fe-2S</keyword>
<protein>
    <submittedName>
        <fullName evidence="14">Dihydroorotate dehydrogenase electron transfer subunit</fullName>
    </submittedName>
</protein>
<evidence type="ECO:0000256" key="3">
    <source>
        <dbReference type="ARBA" id="ARBA00022630"/>
    </source>
</evidence>
<keyword evidence="6 11" id="KW-0274">FAD</keyword>
<feature type="binding site" evidence="11">
    <location>
        <begin position="61"/>
        <end position="64"/>
    </location>
    <ligand>
        <name>FAD</name>
        <dbReference type="ChEBI" id="CHEBI:57692"/>
    </ligand>
</feature>
<dbReference type="PANTHER" id="PTHR43513">
    <property type="entry name" value="DIHYDROOROTATE DEHYDROGENASE B (NAD(+)), ELECTRON TRANSFER SUBUNIT"/>
    <property type="match status" value="1"/>
</dbReference>
<dbReference type="Proteomes" id="UP000464374">
    <property type="component" value="Chromosome"/>
</dbReference>
<comment type="cofactor">
    <cofactor evidence="10">
        <name>[2Fe-2S] cluster</name>
        <dbReference type="ChEBI" id="CHEBI:190135"/>
    </cofactor>
</comment>
<evidence type="ECO:0000313" key="15">
    <source>
        <dbReference type="Proteomes" id="UP000464374"/>
    </source>
</evidence>
<feature type="binding site" evidence="12">
    <location>
        <position position="248"/>
    </location>
    <ligand>
        <name>[2Fe-2S] cluster</name>
        <dbReference type="ChEBI" id="CHEBI:190135"/>
    </ligand>
</feature>
<keyword evidence="7" id="KW-0249">Electron transport</keyword>
<dbReference type="GO" id="GO:0006221">
    <property type="term" value="P:pyrimidine nucleotide biosynthetic process"/>
    <property type="evidence" value="ECO:0007669"/>
    <property type="project" value="InterPro"/>
</dbReference>
<name>A0A6P1Y2S5_9SPIR</name>
<keyword evidence="3 11" id="KW-0285">Flavoprotein</keyword>
<dbReference type="GO" id="GO:0050660">
    <property type="term" value="F:flavin adenine dinucleotide binding"/>
    <property type="evidence" value="ECO:0007669"/>
    <property type="project" value="InterPro"/>
</dbReference>
<reference evidence="14 15" key="1">
    <citation type="submission" date="2020-01" db="EMBL/GenBank/DDBJ databases">
        <title>Complete genome sequence of a human oral phylogroup 1 Treponema sp. strain ATCC 700766, originally isolated from periodontitis dental plaque.</title>
        <authorList>
            <person name="Chan Y."/>
            <person name="Huo Y.-B."/>
            <person name="Yu X.-L."/>
            <person name="Zeng H."/>
            <person name="Leung W.-K."/>
            <person name="Watt R.M."/>
        </authorList>
    </citation>
    <scope>NUCLEOTIDE SEQUENCE [LARGE SCALE GENOMIC DNA]</scope>
    <source>
        <strain evidence="14 15">OMZ 804</strain>
    </source>
</reference>
<dbReference type="PIRSF" id="PIRSF006816">
    <property type="entry name" value="Cyc3_hyd_g"/>
    <property type="match status" value="1"/>
</dbReference>
<gene>
    <name evidence="14" type="ORF">GWP43_10555</name>
</gene>
<dbReference type="EMBL" id="CP048020">
    <property type="protein sequence ID" value="QHX43814.1"/>
    <property type="molecule type" value="Genomic_DNA"/>
</dbReference>
<evidence type="ECO:0000256" key="10">
    <source>
        <dbReference type="ARBA" id="ARBA00034078"/>
    </source>
</evidence>
<sequence length="279" mass="30387">MEHRCGKKHFEKTEIVSHEYAGADYYCLTVRWPRMMEGSDFPRAGQFYMISLHDKSHILPRPISLHSFDEKQGTLSFVYRPIGAGTQELTQYRAGESLAIQGPLGNGFMVPSAGSCHIIAGGGIGLAPLPELIRAICSRQPEARIIFFAGGRDRHIQELIDFFALPADIELILCTDDGSLGIHGFVPDVLSAYIEKHCGSGGAAADIAMIYACEPTAMLNKIRAFSQSAQLPCQLSLERRMACGVRACMGCSIQTAAGVKKVCADGPVFDSLLFPYELP</sequence>
<evidence type="ECO:0000313" key="14">
    <source>
        <dbReference type="EMBL" id="QHX43814.1"/>
    </source>
</evidence>
<dbReference type="CDD" id="cd06218">
    <property type="entry name" value="DHOD_e_trans"/>
    <property type="match status" value="1"/>
</dbReference>
<feature type="binding site" evidence="11">
    <location>
        <begin position="78"/>
        <end position="80"/>
    </location>
    <ligand>
        <name>FAD</name>
        <dbReference type="ChEBI" id="CHEBI:57692"/>
    </ligand>
</feature>
<keyword evidence="2" id="KW-0813">Transport</keyword>
<dbReference type="SUPFAM" id="SSF52343">
    <property type="entry name" value="Ferredoxin reductase-like, C-terminal NADP-linked domain"/>
    <property type="match status" value="1"/>
</dbReference>
<dbReference type="InterPro" id="IPR012165">
    <property type="entry name" value="Cyt_c3_hydrogenase_gsu"/>
</dbReference>
<feature type="domain" description="FAD-binding FR-type" evidence="13">
    <location>
        <begin position="8"/>
        <end position="110"/>
    </location>
</feature>
<dbReference type="PANTHER" id="PTHR43513:SF3">
    <property type="entry name" value="DIHYDROOROTATE DEHYDROGENASE B (NAD(+)), ELECTRON TRANSFER SUBUNIT-RELATED"/>
    <property type="match status" value="1"/>
</dbReference>
<evidence type="ECO:0000256" key="7">
    <source>
        <dbReference type="ARBA" id="ARBA00022982"/>
    </source>
</evidence>
<dbReference type="RefSeq" id="WP_162664121.1">
    <property type="nucleotide sequence ID" value="NZ_CP048020.1"/>
</dbReference>
<dbReference type="PROSITE" id="PS51384">
    <property type="entry name" value="FAD_FR"/>
    <property type="match status" value="1"/>
</dbReference>
<feature type="binding site" evidence="11">
    <location>
        <begin position="85"/>
        <end position="86"/>
    </location>
    <ligand>
        <name>FAD</name>
        <dbReference type="ChEBI" id="CHEBI:57692"/>
    </ligand>
</feature>
<feature type="binding site" evidence="12">
    <location>
        <position position="243"/>
    </location>
    <ligand>
        <name>[2Fe-2S] cluster</name>
        <dbReference type="ChEBI" id="CHEBI:190135"/>
    </ligand>
</feature>
<proteinExistence type="inferred from homology"/>
<dbReference type="InterPro" id="IPR017927">
    <property type="entry name" value="FAD-bd_FR_type"/>
</dbReference>
<evidence type="ECO:0000256" key="6">
    <source>
        <dbReference type="ARBA" id="ARBA00022827"/>
    </source>
</evidence>
<evidence type="ECO:0000256" key="5">
    <source>
        <dbReference type="ARBA" id="ARBA00022723"/>
    </source>
</evidence>
<dbReference type="Pfam" id="PF10418">
    <property type="entry name" value="DHODB_Fe-S_bind"/>
    <property type="match status" value="1"/>
</dbReference>
<evidence type="ECO:0000256" key="2">
    <source>
        <dbReference type="ARBA" id="ARBA00022448"/>
    </source>
</evidence>
<keyword evidence="5 12" id="KW-0479">Metal-binding</keyword>
<dbReference type="GO" id="GO:0046872">
    <property type="term" value="F:metal ion binding"/>
    <property type="evidence" value="ECO:0007669"/>
    <property type="project" value="UniProtKB-KW"/>
</dbReference>
<evidence type="ECO:0000256" key="4">
    <source>
        <dbReference type="ARBA" id="ARBA00022714"/>
    </source>
</evidence>
<dbReference type="InterPro" id="IPR039261">
    <property type="entry name" value="FNR_nucleotide-bd"/>
</dbReference>
<keyword evidence="9 12" id="KW-0411">Iron-sulfur</keyword>
<dbReference type="InterPro" id="IPR037117">
    <property type="entry name" value="Dihydroorotate_DH_ele_sf"/>
</dbReference>
<dbReference type="GO" id="GO:0016491">
    <property type="term" value="F:oxidoreductase activity"/>
    <property type="evidence" value="ECO:0007669"/>
    <property type="project" value="InterPro"/>
</dbReference>
<dbReference type="SUPFAM" id="SSF63380">
    <property type="entry name" value="Riboflavin synthase domain-like"/>
    <property type="match status" value="1"/>
</dbReference>
<dbReference type="Gene3D" id="2.10.240.10">
    <property type="entry name" value="Dihydroorotate dehydrogenase, electron transfer subunit"/>
    <property type="match status" value="1"/>
</dbReference>
<dbReference type="GO" id="GO:0051537">
    <property type="term" value="F:2 iron, 2 sulfur cluster binding"/>
    <property type="evidence" value="ECO:0007669"/>
    <property type="project" value="UniProtKB-KW"/>
</dbReference>
<dbReference type="InterPro" id="IPR019480">
    <property type="entry name" value="Dihydroorotate_DH_Fe-S-bd"/>
</dbReference>
<comment type="similarity">
    <text evidence="1">Belongs to the PyrK family.</text>
</comment>
<evidence type="ECO:0000256" key="1">
    <source>
        <dbReference type="ARBA" id="ARBA00006422"/>
    </source>
</evidence>